<gene>
    <name evidence="1" type="ORF">ACFODO_11770</name>
    <name evidence="2" type="ORF">C9E89_008865</name>
</gene>
<dbReference type="Proteomes" id="UP000240957">
    <property type="component" value="Unassembled WGS sequence"/>
</dbReference>
<name>A0A371YRE9_9GAMM</name>
<dbReference type="RefSeq" id="WP_107007891.1">
    <property type="nucleotide sequence ID" value="NZ_JBHRSF010000044.1"/>
</dbReference>
<reference evidence="2 3" key="2">
    <citation type="submission" date="2018-08" db="EMBL/GenBank/DDBJ databases">
        <title>The draft genome of Acinetobacter sichuanensis strain WCHAc060041.</title>
        <authorList>
            <person name="Qin J."/>
            <person name="Feng Y."/>
            <person name="Zong Z."/>
        </authorList>
    </citation>
    <scope>NUCLEOTIDE SEQUENCE [LARGE SCALE GENOMIC DNA]</scope>
    <source>
        <strain evidence="2 3">WCHAc060041</strain>
    </source>
</reference>
<evidence type="ECO:0000313" key="3">
    <source>
        <dbReference type="Proteomes" id="UP000240957"/>
    </source>
</evidence>
<dbReference type="EMBL" id="JBHRSF010000044">
    <property type="protein sequence ID" value="MFC2995937.1"/>
    <property type="molecule type" value="Genomic_DNA"/>
</dbReference>
<reference evidence="1" key="4">
    <citation type="submission" date="2024-09" db="EMBL/GenBank/DDBJ databases">
        <authorList>
            <person name="Sun Q."/>
            <person name="Mori K."/>
        </authorList>
    </citation>
    <scope>NUCLEOTIDE SEQUENCE</scope>
    <source>
        <strain evidence="1">KCTC 62575</strain>
    </source>
</reference>
<dbReference type="EMBL" id="PYIX02000011">
    <property type="protein sequence ID" value="RFC83904.1"/>
    <property type="molecule type" value="Genomic_DNA"/>
</dbReference>
<dbReference type="Proteomes" id="UP001595455">
    <property type="component" value="Unassembled WGS sequence"/>
</dbReference>
<proteinExistence type="predicted"/>
<evidence type="ECO:0000313" key="2">
    <source>
        <dbReference type="EMBL" id="RFC83904.1"/>
    </source>
</evidence>
<keyword evidence="4" id="KW-1185">Reference proteome</keyword>
<dbReference type="PIRSF" id="PIRSF000039">
    <property type="entry name" value="Phenol_monooxy_K"/>
    <property type="match status" value="1"/>
</dbReference>
<protein>
    <submittedName>
        <fullName evidence="1 2">Phenol hydroxylase</fullName>
    </submittedName>
</protein>
<organism evidence="2 3">
    <name type="scientific">Acinetobacter sichuanensis</name>
    <dbReference type="NCBI Taxonomy" id="2136183"/>
    <lineage>
        <taxon>Bacteria</taxon>
        <taxon>Pseudomonadati</taxon>
        <taxon>Pseudomonadota</taxon>
        <taxon>Gammaproteobacteria</taxon>
        <taxon>Moraxellales</taxon>
        <taxon>Moraxellaceae</taxon>
        <taxon>Acinetobacter</taxon>
    </lineage>
</organism>
<evidence type="ECO:0000313" key="1">
    <source>
        <dbReference type="EMBL" id="MFC2995937.1"/>
    </source>
</evidence>
<dbReference type="AlphaFoldDB" id="A0A371YRE9"/>
<sequence length="82" mass="9426">MLNDATPPPVCFVHVTGTQNNKFVEFEFSIGDPDLSVELIMPFDAFEEFCTQHNVQKLSASEQAKIEFDRMKWRYGQPGIKE</sequence>
<dbReference type="InterPro" id="IPR010353">
    <property type="entry name" value="DmpK"/>
</dbReference>
<accession>A0A371YRE9</accession>
<reference evidence="4" key="3">
    <citation type="journal article" date="2019" name="Int. J. Syst. Evol. Microbiol.">
        <title>The Global Catalogue of Microorganisms (GCM) 10K type strain sequencing project: providing services to taxonomists for standard genome sequencing and annotation.</title>
        <authorList>
            <consortium name="The Broad Institute Genomics Platform"/>
            <consortium name="The Broad Institute Genome Sequencing Center for Infectious Disease"/>
            <person name="Wu L."/>
            <person name="Ma J."/>
        </authorList>
    </citation>
    <scope>NUCLEOTIDE SEQUENCE [LARGE SCALE GENOMIC DNA]</scope>
    <source>
        <strain evidence="4">KCTC 62575</strain>
    </source>
</reference>
<comment type="caution">
    <text evidence="2">The sequence shown here is derived from an EMBL/GenBank/DDBJ whole genome shotgun (WGS) entry which is preliminary data.</text>
</comment>
<dbReference type="OrthoDB" id="8564678at2"/>
<dbReference type="Pfam" id="PF06099">
    <property type="entry name" value="Phenol_hyd_sub"/>
    <property type="match status" value="1"/>
</dbReference>
<evidence type="ECO:0000313" key="4">
    <source>
        <dbReference type="Proteomes" id="UP001595455"/>
    </source>
</evidence>
<reference evidence="1" key="1">
    <citation type="journal article" date="2014" name="Int. J. Syst. Evol. Microbiol.">
        <title>Complete genome of a new Firmicutes species belonging to the dominant human colonic microbiota ('Ruminococcus bicirculans') reveals two chromosomes and a selective capacity to utilize plant glucans.</title>
        <authorList>
            <consortium name="NISC Comparative Sequencing Program"/>
            <person name="Wegmann U."/>
            <person name="Louis P."/>
            <person name="Goesmann A."/>
            <person name="Henrissat B."/>
            <person name="Duncan S.H."/>
            <person name="Flint H.J."/>
        </authorList>
    </citation>
    <scope>NUCLEOTIDE SEQUENCE</scope>
    <source>
        <strain evidence="1">KCTC 62575</strain>
    </source>
</reference>